<dbReference type="EMBL" id="JANBQF010000346">
    <property type="protein sequence ID" value="KAJ2001975.1"/>
    <property type="molecule type" value="Genomic_DNA"/>
</dbReference>
<keyword evidence="3" id="KW-1185">Reference proteome</keyword>
<gene>
    <name evidence="2" type="ORF">H4R26_003844</name>
</gene>
<evidence type="ECO:0000313" key="2">
    <source>
        <dbReference type="EMBL" id="KAJ2001975.1"/>
    </source>
</evidence>
<evidence type="ECO:0000313" key="3">
    <source>
        <dbReference type="Proteomes" id="UP001150907"/>
    </source>
</evidence>
<comment type="caution">
    <text evidence="2">The sequence shown here is derived from an EMBL/GenBank/DDBJ whole genome shotgun (WGS) entry which is preliminary data.</text>
</comment>
<accession>A0A9W8EEL9</accession>
<sequence>MPDDVCRKTRGNSNASSIGSNDAEPGSILMLISDQDSEGAASEIFATVVEATASIEDGYEPSDSNEESDSMDELANIDHTADLENGVANTPSNESGHTDHVPIDATGTSVPVFEDSLPSLASPLLLCGTKSDIVLLDPSRSDEPVVGRIPFAMSRPGVPVYGEMLFDRLTFLEWIPELSVAAVGSFTGTVAIVSLQQAAGANHDARFSMQVRAHLPAEAVNKQLYGLSVYRHPLDTGLAKSVTLLLTFIDGMVTAYELGSLLAPIGPL</sequence>
<dbReference type="Proteomes" id="UP001150907">
    <property type="component" value="Unassembled WGS sequence"/>
</dbReference>
<dbReference type="AlphaFoldDB" id="A0A9W8EEL9"/>
<proteinExistence type="predicted"/>
<reference evidence="2" key="1">
    <citation type="submission" date="2022-07" db="EMBL/GenBank/DDBJ databases">
        <title>Phylogenomic reconstructions and comparative analyses of Kickxellomycotina fungi.</title>
        <authorList>
            <person name="Reynolds N.K."/>
            <person name="Stajich J.E."/>
            <person name="Barry K."/>
            <person name="Grigoriev I.V."/>
            <person name="Crous P."/>
            <person name="Smith M.E."/>
        </authorList>
    </citation>
    <scope>NUCLEOTIDE SEQUENCE</scope>
    <source>
        <strain evidence="2">IMI 214461</strain>
    </source>
</reference>
<protein>
    <submittedName>
        <fullName evidence="2">Uncharacterized protein</fullName>
    </submittedName>
</protein>
<feature type="region of interest" description="Disordered" evidence="1">
    <location>
        <begin position="1"/>
        <end position="27"/>
    </location>
</feature>
<name>A0A9W8EEL9_9FUNG</name>
<feature type="compositionally biased region" description="Polar residues" evidence="1">
    <location>
        <begin position="11"/>
        <end position="20"/>
    </location>
</feature>
<evidence type="ECO:0000256" key="1">
    <source>
        <dbReference type="SAM" id="MobiDB-lite"/>
    </source>
</evidence>
<dbReference type="OrthoDB" id="5591786at2759"/>
<organism evidence="2 3">
    <name type="scientific">Coemansia thaxteri</name>
    <dbReference type="NCBI Taxonomy" id="2663907"/>
    <lineage>
        <taxon>Eukaryota</taxon>
        <taxon>Fungi</taxon>
        <taxon>Fungi incertae sedis</taxon>
        <taxon>Zoopagomycota</taxon>
        <taxon>Kickxellomycotina</taxon>
        <taxon>Kickxellomycetes</taxon>
        <taxon>Kickxellales</taxon>
        <taxon>Kickxellaceae</taxon>
        <taxon>Coemansia</taxon>
    </lineage>
</organism>
<feature type="region of interest" description="Disordered" evidence="1">
    <location>
        <begin position="84"/>
        <end position="107"/>
    </location>
</feature>